<feature type="region of interest" description="Disordered" evidence="1">
    <location>
        <begin position="26"/>
        <end position="62"/>
    </location>
</feature>
<name>A0AAW0FMR9_9APHY</name>
<feature type="region of interest" description="Disordered" evidence="1">
    <location>
        <begin position="390"/>
        <end position="464"/>
    </location>
</feature>
<proteinExistence type="predicted"/>
<accession>A0AAW0FMR9</accession>
<evidence type="ECO:0000313" key="2">
    <source>
        <dbReference type="EMBL" id="KAK7680597.1"/>
    </source>
</evidence>
<feature type="compositionally biased region" description="Low complexity" evidence="1">
    <location>
        <begin position="425"/>
        <end position="464"/>
    </location>
</feature>
<feature type="region of interest" description="Disordered" evidence="1">
    <location>
        <begin position="493"/>
        <end position="546"/>
    </location>
</feature>
<organism evidence="2 3">
    <name type="scientific">Cerrena zonata</name>
    <dbReference type="NCBI Taxonomy" id="2478898"/>
    <lineage>
        <taxon>Eukaryota</taxon>
        <taxon>Fungi</taxon>
        <taxon>Dikarya</taxon>
        <taxon>Basidiomycota</taxon>
        <taxon>Agaricomycotina</taxon>
        <taxon>Agaricomycetes</taxon>
        <taxon>Polyporales</taxon>
        <taxon>Cerrenaceae</taxon>
        <taxon>Cerrena</taxon>
    </lineage>
</organism>
<dbReference type="Proteomes" id="UP001385951">
    <property type="component" value="Unassembled WGS sequence"/>
</dbReference>
<evidence type="ECO:0000313" key="3">
    <source>
        <dbReference type="Proteomes" id="UP001385951"/>
    </source>
</evidence>
<feature type="compositionally biased region" description="Basic and acidic residues" evidence="1">
    <location>
        <begin position="49"/>
        <end position="62"/>
    </location>
</feature>
<comment type="caution">
    <text evidence="2">The sequence shown here is derived from an EMBL/GenBank/DDBJ whole genome shotgun (WGS) entry which is preliminary data.</text>
</comment>
<keyword evidence="3" id="KW-1185">Reference proteome</keyword>
<dbReference type="AlphaFoldDB" id="A0AAW0FMR9"/>
<dbReference type="EMBL" id="JASBNA010000048">
    <property type="protein sequence ID" value="KAK7680597.1"/>
    <property type="molecule type" value="Genomic_DNA"/>
</dbReference>
<sequence>MPRVVETNRVYTRKLTVQHRSLEVTGRKQEDLHLKKTKSTTQPRVLTPGEKEARKERQADKKEFEAKKLAEAQEKVWKIAEGLSEDLGKTTDHWHQTLMQLARLAKSTRQTSQWNAYVSKRTAEKNAALRDGEPKVSVKDTGFIALLALEWAEMSEEERDAYTSDRRKEITEDREMKATGAHTVTVNAFHDVSNTVIKMENMLRELWMRTGAECLLFVVRSSVQQYNRPAVVESSPRVKNFFKFCFNQLPSQWVLNLEAHCINGMEGVKNKYAEDLQTLQAECSAKIFEQLQLAAAPRSVGRMNYENFGSITKRSRIVYQNWPVSFCSPVRLSVLELHTLHNLLHGSDPPPLFRKLTNAEYALFEATITKGTLQTLPPPPPINIPVPTLLHGPNNSVPENSREATNIPAVPASPLQGTTCPPSPSASSSISTLPGSTAGSLAPTPPHASTSSALTSAAPSTSSTIAAPPAALHARGRIVISLDGRQSVLVPLKPRAKRSNAKTAEEREVAKAAKAAEKRKVQAEKQAKRAAEKCARNSGGGENAGM</sequence>
<gene>
    <name evidence="2" type="ORF">QCA50_016379</name>
</gene>
<evidence type="ECO:0000256" key="1">
    <source>
        <dbReference type="SAM" id="MobiDB-lite"/>
    </source>
</evidence>
<feature type="compositionally biased region" description="Basic and acidic residues" evidence="1">
    <location>
        <begin position="503"/>
        <end position="535"/>
    </location>
</feature>
<reference evidence="2 3" key="1">
    <citation type="submission" date="2022-09" db="EMBL/GenBank/DDBJ databases">
        <authorList>
            <person name="Palmer J.M."/>
        </authorList>
    </citation>
    <scope>NUCLEOTIDE SEQUENCE [LARGE SCALE GENOMIC DNA]</scope>
    <source>
        <strain evidence="2 3">DSM 7382</strain>
    </source>
</reference>
<protein>
    <submittedName>
        <fullName evidence="2">Uncharacterized protein</fullName>
    </submittedName>
</protein>